<feature type="region of interest" description="Disordered" evidence="1">
    <location>
        <begin position="471"/>
        <end position="492"/>
    </location>
</feature>
<dbReference type="EMBL" id="LK052944">
    <property type="protein sequence ID" value="CDR44125.1"/>
    <property type="molecule type" value="Genomic_DNA"/>
</dbReference>
<evidence type="ECO:0000256" key="1">
    <source>
        <dbReference type="SAM" id="MobiDB-lite"/>
    </source>
</evidence>
<feature type="region of interest" description="Disordered" evidence="1">
    <location>
        <begin position="1"/>
        <end position="106"/>
    </location>
</feature>
<reference evidence="2" key="1">
    <citation type="journal article" date="2014" name="Genome Announc.">
        <title>Draft genome sequence of Rhodosporidium toruloides CECT1137, an oleaginous yeast of biotechnological interest.</title>
        <authorList>
            <person name="Morin N."/>
            <person name="Calcas X."/>
            <person name="Devillers H."/>
            <person name="Durrens P."/>
            <person name="Sherman D.J."/>
            <person name="Nicaud J.-M."/>
            <person name="Neuveglise C."/>
        </authorList>
    </citation>
    <scope>NUCLEOTIDE SEQUENCE</scope>
    <source>
        <strain evidence="2">CECT1137</strain>
    </source>
</reference>
<feature type="region of interest" description="Disordered" evidence="1">
    <location>
        <begin position="541"/>
        <end position="756"/>
    </location>
</feature>
<feature type="region of interest" description="Disordered" evidence="1">
    <location>
        <begin position="194"/>
        <end position="225"/>
    </location>
</feature>
<sequence length="803" mass="83449">MASFHPPLHSPPPEAAPAKATSTSSHAHRPVPEPHPLVSSDESIRTLASVSSSTSTATDCTALSSVRYESDAEELLNEPPRRRRSSTNTEYCRPPLETPPQLVPVSMAGTGMEQIDDELRRRIEQFSMQGDSREARMAQRAAEGYFAAAMSSVEPPSLPSTARALPSIVTASTSSRPYSSASYAHSPLAYAPPVPHYPLHHPQPSTSAQISTSLRSPSSHSARSSLSLDGSVGALYPFATSTSPLSSVVAPSPLAALASADIRPSSTDTFSTFSTRSSGRPWVFDSDASSICSAGSAGAVTATSTAAGSASNSGAEGPSKKAVASGQVRTDDAGEELEVYKPKTADVEFLDHRPEPPGASLDIDRSDPLQIVLRVTLPGFSLENITVAMRRGHKVHIVADSYGENGGHFEKLVMLGADVSTSAPRAEFDGNLLRIYIQRRPSRPTTAITIAGPPRGSLDYGYPFGVTAGPASPPSSAFSSPDLGGDHNRRPSVASSFASIWSSDSSSTHTSPYTPVSPSLDTIGAGTSSFADSVDSSAFLPPPCTARAGPAPGQVEKRVKRLTGPEGARAAAKAAREEAAKRAKEEAKRLPKEAKGGRWLPFRKQKEQQAQQQSGETRASATEEQAHRSSGSSGGSSGTASSGASASSPNTSDPPSDEAPTKTGSVDRNGTIKASSRSHSPLPPIVGSADESTTRTLDSASTELSKAIDEDPSLSPFSPSPVDTPTFSPSPTLTPAPTSTPAPKRPSFRANNLTLRPFDRSQSFVEAAAAAAASHGGGSPSASSDGGVTPSVERMGMRFTQAS</sequence>
<accession>A0A061B8A8</accession>
<feature type="compositionally biased region" description="Polar residues" evidence="1">
    <location>
        <begin position="662"/>
        <end position="679"/>
    </location>
</feature>
<dbReference type="CDD" id="cd00298">
    <property type="entry name" value="ACD_sHsps_p23-like"/>
    <property type="match status" value="1"/>
</dbReference>
<dbReference type="OrthoDB" id="1431247at2759"/>
<dbReference type="AlphaFoldDB" id="A0A061B8A8"/>
<evidence type="ECO:0000313" key="2">
    <source>
        <dbReference type="EMBL" id="CDR44125.1"/>
    </source>
</evidence>
<feature type="region of interest" description="Disordered" evidence="1">
    <location>
        <begin position="769"/>
        <end position="803"/>
    </location>
</feature>
<proteinExistence type="predicted"/>
<feature type="region of interest" description="Disordered" evidence="1">
    <location>
        <begin position="307"/>
        <end position="332"/>
    </location>
</feature>
<gene>
    <name evidence="2" type="ORF">RHTO0S_09e00144g</name>
</gene>
<feature type="compositionally biased region" description="Low complexity" evidence="1">
    <location>
        <begin position="638"/>
        <end position="648"/>
    </location>
</feature>
<organism evidence="2">
    <name type="scientific">Rhodotorula toruloides</name>
    <name type="common">Yeast</name>
    <name type="synonym">Rhodosporidium toruloides</name>
    <dbReference type="NCBI Taxonomy" id="5286"/>
    <lineage>
        <taxon>Eukaryota</taxon>
        <taxon>Fungi</taxon>
        <taxon>Dikarya</taxon>
        <taxon>Basidiomycota</taxon>
        <taxon>Pucciniomycotina</taxon>
        <taxon>Microbotryomycetes</taxon>
        <taxon>Sporidiobolales</taxon>
        <taxon>Sporidiobolaceae</taxon>
        <taxon>Rhodotorula</taxon>
    </lineage>
</organism>
<feature type="compositionally biased region" description="Polar residues" evidence="1">
    <location>
        <begin position="690"/>
        <end position="704"/>
    </location>
</feature>
<feature type="compositionally biased region" description="Polar residues" evidence="1">
    <location>
        <begin position="614"/>
        <end position="623"/>
    </location>
</feature>
<protein>
    <submittedName>
        <fullName evidence="2">RHTO0S09e00144g1_1</fullName>
    </submittedName>
</protein>
<feature type="compositionally biased region" description="Low complexity" evidence="1">
    <location>
        <begin position="211"/>
        <end position="225"/>
    </location>
</feature>
<feature type="compositionally biased region" description="Basic and acidic residues" evidence="1">
    <location>
        <begin position="574"/>
        <end position="596"/>
    </location>
</feature>
<feature type="compositionally biased region" description="Low complexity" evidence="1">
    <location>
        <begin position="46"/>
        <end position="65"/>
    </location>
</feature>
<feature type="compositionally biased region" description="Low complexity" evidence="1">
    <location>
        <begin position="769"/>
        <end position="787"/>
    </location>
</feature>
<name>A0A061B8A8_RHOTO</name>
<dbReference type="InterPro" id="IPR008978">
    <property type="entry name" value="HSP20-like_chaperone"/>
</dbReference>
<feature type="compositionally biased region" description="Pro residues" evidence="1">
    <location>
        <begin position="732"/>
        <end position="744"/>
    </location>
</feature>
<dbReference type="SUPFAM" id="SSF49764">
    <property type="entry name" value="HSP20-like chaperones"/>
    <property type="match status" value="1"/>
</dbReference>